<dbReference type="EMBL" id="JARJCW010000058">
    <property type="protein sequence ID" value="KAJ7201545.1"/>
    <property type="molecule type" value="Genomic_DNA"/>
</dbReference>
<gene>
    <name evidence="2" type="ORF">GGX14DRAFT_399888</name>
</gene>
<evidence type="ECO:0000313" key="3">
    <source>
        <dbReference type="Proteomes" id="UP001219525"/>
    </source>
</evidence>
<feature type="region of interest" description="Disordered" evidence="1">
    <location>
        <begin position="470"/>
        <end position="665"/>
    </location>
</feature>
<evidence type="ECO:0000313" key="2">
    <source>
        <dbReference type="EMBL" id="KAJ7201545.1"/>
    </source>
</evidence>
<dbReference type="PRINTS" id="PR01217">
    <property type="entry name" value="PRICHEXTENSN"/>
</dbReference>
<protein>
    <submittedName>
        <fullName evidence="2">Uncharacterized protein</fullName>
    </submittedName>
</protein>
<feature type="compositionally biased region" description="Acidic residues" evidence="1">
    <location>
        <begin position="132"/>
        <end position="143"/>
    </location>
</feature>
<feature type="compositionally biased region" description="Low complexity" evidence="1">
    <location>
        <begin position="555"/>
        <end position="565"/>
    </location>
</feature>
<feature type="region of interest" description="Disordered" evidence="1">
    <location>
        <begin position="168"/>
        <end position="196"/>
    </location>
</feature>
<feature type="compositionally biased region" description="Basic and acidic residues" evidence="1">
    <location>
        <begin position="642"/>
        <end position="657"/>
    </location>
</feature>
<dbReference type="AlphaFoldDB" id="A0AAD6V3R9"/>
<proteinExistence type="predicted"/>
<dbReference type="PANTHER" id="PTHR24216:SF65">
    <property type="entry name" value="PAXILLIN-LIKE PROTEIN 1"/>
    <property type="match status" value="1"/>
</dbReference>
<feature type="compositionally biased region" description="Pro residues" evidence="1">
    <location>
        <begin position="566"/>
        <end position="586"/>
    </location>
</feature>
<organism evidence="2 3">
    <name type="scientific">Mycena pura</name>
    <dbReference type="NCBI Taxonomy" id="153505"/>
    <lineage>
        <taxon>Eukaryota</taxon>
        <taxon>Fungi</taxon>
        <taxon>Dikarya</taxon>
        <taxon>Basidiomycota</taxon>
        <taxon>Agaricomycotina</taxon>
        <taxon>Agaricomycetes</taxon>
        <taxon>Agaricomycetidae</taxon>
        <taxon>Agaricales</taxon>
        <taxon>Marasmiineae</taxon>
        <taxon>Mycenaceae</taxon>
        <taxon>Mycena</taxon>
    </lineage>
</organism>
<evidence type="ECO:0000256" key="1">
    <source>
        <dbReference type="SAM" id="MobiDB-lite"/>
    </source>
</evidence>
<keyword evidence="3" id="KW-1185">Reference proteome</keyword>
<accession>A0AAD6V3R9</accession>
<feature type="region of interest" description="Disordered" evidence="1">
    <location>
        <begin position="121"/>
        <end position="152"/>
    </location>
</feature>
<name>A0AAD6V3R9_9AGAR</name>
<dbReference type="Proteomes" id="UP001219525">
    <property type="component" value="Unassembled WGS sequence"/>
</dbReference>
<comment type="caution">
    <text evidence="2">The sequence shown here is derived from an EMBL/GenBank/DDBJ whole genome shotgun (WGS) entry which is preliminary data.</text>
</comment>
<feature type="compositionally biased region" description="Pro residues" evidence="1">
    <location>
        <begin position="472"/>
        <end position="554"/>
    </location>
</feature>
<sequence length="713" mass="77478">MRRPVLVPMTHTKSSKPKEMFKPYDAARVPDIMPFPDLARVATSKGEEAAVPALNEHQRSWILDVGIRDIDLPSLSGKAALTVYDRVKNDAFEAKAFKHSKQPGDRAEEARLPALVAAWKQMHQRAPSTAADDADSSADEGEDDGGHSTLLRGYSKAGWRSAIQKVISNRRSADSRKRKGKEVKAASHAMTPADKSAGEASALSKLLGLAAYTGRDKFRDDRHDVIYELSATLPGENAGGKFRKAEGILWAKEDQASWEEAAAVEENIDWVARQRLVPKGFKNMVENLHDSRKFRPFIAMMLMGWLDEDGHVQFEWAEAVPDDICVGQRFKELNSQLVKDTVVAMHTWVEKPLKEYVATRKTSSKTSAPIFPLSAEESDELAPKLLFQTVTTFLEESYGATFGAGDIPWASIASKPDEFYDAARFSFEFASTGLAELTRTQLYDLGSSLASVAGAGTSGFFRKAPAVQGCMLPPPPPARTPSPPPARTPSPPPAHTPPARTPSPPPSPARTPSPPPAHTRTPSPPPLPARTPSPPPVRTPSPPPPARTPSPPPVRTASPPARTRTPSPPPPHARTPSPPPPPPPPGGKTGDVTNKPHGKKRKAADQLEDAQSGRPARKRKTPAEAQAEHEEKAAAAKAVKRRATDRYEYVAKSPEKPKRVKRSVGLAERTEVVCKIRELKSVGGLQIGPHLSWGDFFSPLANLSSVGLEFRRT</sequence>
<reference evidence="2" key="1">
    <citation type="submission" date="2023-03" db="EMBL/GenBank/DDBJ databases">
        <title>Massive genome expansion in bonnet fungi (Mycena s.s.) driven by repeated elements and novel gene families across ecological guilds.</title>
        <authorList>
            <consortium name="Lawrence Berkeley National Laboratory"/>
            <person name="Harder C.B."/>
            <person name="Miyauchi S."/>
            <person name="Viragh M."/>
            <person name="Kuo A."/>
            <person name="Thoen E."/>
            <person name="Andreopoulos B."/>
            <person name="Lu D."/>
            <person name="Skrede I."/>
            <person name="Drula E."/>
            <person name="Henrissat B."/>
            <person name="Morin E."/>
            <person name="Kohler A."/>
            <person name="Barry K."/>
            <person name="LaButti K."/>
            <person name="Morin E."/>
            <person name="Salamov A."/>
            <person name="Lipzen A."/>
            <person name="Mereny Z."/>
            <person name="Hegedus B."/>
            <person name="Baldrian P."/>
            <person name="Stursova M."/>
            <person name="Weitz H."/>
            <person name="Taylor A."/>
            <person name="Grigoriev I.V."/>
            <person name="Nagy L.G."/>
            <person name="Martin F."/>
            <person name="Kauserud H."/>
        </authorList>
    </citation>
    <scope>NUCLEOTIDE SEQUENCE</scope>
    <source>
        <strain evidence="2">9144</strain>
    </source>
</reference>
<dbReference type="PANTHER" id="PTHR24216">
    <property type="entry name" value="PAXILLIN-RELATED"/>
    <property type="match status" value="1"/>
</dbReference>